<dbReference type="KEGG" id="chq:AQ619_00010"/>
<dbReference type="Gene3D" id="1.25.40.10">
    <property type="entry name" value="Tetratricopeptide repeat domain"/>
    <property type="match status" value="2"/>
</dbReference>
<gene>
    <name evidence="2" type="ORF">AQ619_00010</name>
</gene>
<feature type="transmembrane region" description="Helical" evidence="1">
    <location>
        <begin position="36"/>
        <end position="58"/>
    </location>
</feature>
<dbReference type="SUPFAM" id="SSF48452">
    <property type="entry name" value="TPR-like"/>
    <property type="match status" value="1"/>
</dbReference>
<name>A0A0P0NV90_9CAUL</name>
<evidence type="ECO:0000313" key="3">
    <source>
        <dbReference type="Proteomes" id="UP000056905"/>
    </source>
</evidence>
<dbReference type="Proteomes" id="UP000056905">
    <property type="component" value="Chromosome"/>
</dbReference>
<sequence>MEAKASGRDPVGSAEQLLLSQNRLIGWQIASERAGFALKVLTGLAGLIALVAVLALVWSASQYRGVTIKPFSVPPEMEARGLTGTVVAERVIDRLARLQAATGSTRTGARYSSGWGEVEVTIPQTGVSATELWKFLRGWLGQEIEVSGDIVKAGTEVQLSVRADRTSAPLIRGPEADLEGLLDRAAEALFAETQAYRYGVYLMLEGRRLEEAQAVFQRLALDDDRVERKWALVGLTNAYLRQGNLDKGLKSAGAAVAADSRFALGVSIFARSRYFAGHWETSYQTNARVASLAQGSDEFDRDRLENFKVEHLALDARFRHDHNHALEILQRFGKKDVQRNLNHLWLAAGQKIALHRPSEAMTEVAGSLGSPAEALDEMRLSLAERLERQDWAGAVARYRSIQEAHPEQRFSVSGRYFNDEGPTAYAMARLGDLDGARALLAQGRHDSYPITIARAQVAALSGDVAGSERLFVAATERAPSLADAHFAWGQARLERGNAAGAIAVLKIAAERAPRWADPLKVWGDALVAEGRHKDAIRQYQAAARRAPQWGALHLAWGQALVAQGHEGKARDRWRAAAGMDLSATDRATASRLLAS</sequence>
<dbReference type="AlphaFoldDB" id="A0A0P0NV90"/>
<reference evidence="2 3" key="1">
    <citation type="submission" date="2015-10" db="EMBL/GenBank/DDBJ databases">
        <title>Conservation of the essential genome among Caulobacter and Brevundimonas species.</title>
        <authorList>
            <person name="Scott D."/>
            <person name="Ely B."/>
        </authorList>
    </citation>
    <scope>NUCLEOTIDE SEQUENCE [LARGE SCALE GENOMIC DNA]</scope>
    <source>
        <strain evidence="2 3">CB4</strain>
    </source>
</reference>
<evidence type="ECO:0000256" key="1">
    <source>
        <dbReference type="SAM" id="Phobius"/>
    </source>
</evidence>
<dbReference type="InterPro" id="IPR011990">
    <property type="entry name" value="TPR-like_helical_dom_sf"/>
</dbReference>
<keyword evidence="3" id="KW-1185">Reference proteome</keyword>
<protein>
    <submittedName>
        <fullName evidence="2">Uncharacterized protein</fullName>
    </submittedName>
</protein>
<evidence type="ECO:0000313" key="2">
    <source>
        <dbReference type="EMBL" id="ALL11880.1"/>
    </source>
</evidence>
<dbReference type="EMBL" id="CP013002">
    <property type="protein sequence ID" value="ALL11880.1"/>
    <property type="molecule type" value="Genomic_DNA"/>
</dbReference>
<accession>A0A0P0NV90</accession>
<dbReference type="STRING" id="69395.AQ619_00010"/>
<keyword evidence="1" id="KW-0472">Membrane</keyword>
<organism evidence="2 3">
    <name type="scientific">Caulobacter henricii</name>
    <dbReference type="NCBI Taxonomy" id="69395"/>
    <lineage>
        <taxon>Bacteria</taxon>
        <taxon>Pseudomonadati</taxon>
        <taxon>Pseudomonadota</taxon>
        <taxon>Alphaproteobacteria</taxon>
        <taxon>Caulobacterales</taxon>
        <taxon>Caulobacteraceae</taxon>
        <taxon>Caulobacter</taxon>
    </lineage>
</organism>
<keyword evidence="1" id="KW-1133">Transmembrane helix</keyword>
<keyword evidence="1" id="KW-0812">Transmembrane</keyword>
<proteinExistence type="predicted"/>